<name>A0A9P8PDI5_9ASCO</name>
<keyword evidence="2" id="KW-1185">Reference proteome</keyword>
<evidence type="ECO:0000313" key="2">
    <source>
        <dbReference type="Proteomes" id="UP000769157"/>
    </source>
</evidence>
<dbReference type="GeneID" id="70233401"/>
<sequence length="122" mass="13565">MLVERLSSHLLKLSHKDFQSASKSILSSPELTSSNTWAVKYNIECISVSMDSGTWENHSFVGMMLGFSPPEQHPTSSSMKLQNKARSRLFSDDAVMLHAFKTAAHFSSLVRHVSGSVHRTSK</sequence>
<proteinExistence type="predicted"/>
<reference evidence="1" key="2">
    <citation type="submission" date="2021-01" db="EMBL/GenBank/DDBJ databases">
        <authorList>
            <person name="Schikora-Tamarit M.A."/>
        </authorList>
    </citation>
    <scope>NUCLEOTIDE SEQUENCE</scope>
    <source>
        <strain evidence="1">CBS6075</strain>
    </source>
</reference>
<dbReference type="RefSeq" id="XP_046063575.1">
    <property type="nucleotide sequence ID" value="XM_046202194.1"/>
</dbReference>
<accession>A0A9P8PDI5</accession>
<gene>
    <name evidence="1" type="ORF">OGAPHI_001433</name>
</gene>
<organism evidence="1 2">
    <name type="scientific">Ogataea philodendri</name>
    <dbReference type="NCBI Taxonomy" id="1378263"/>
    <lineage>
        <taxon>Eukaryota</taxon>
        <taxon>Fungi</taxon>
        <taxon>Dikarya</taxon>
        <taxon>Ascomycota</taxon>
        <taxon>Saccharomycotina</taxon>
        <taxon>Pichiomycetes</taxon>
        <taxon>Pichiales</taxon>
        <taxon>Pichiaceae</taxon>
        <taxon>Ogataea</taxon>
    </lineage>
</organism>
<dbReference type="EMBL" id="JAEUBE010000137">
    <property type="protein sequence ID" value="KAH3669312.1"/>
    <property type="molecule type" value="Genomic_DNA"/>
</dbReference>
<protein>
    <submittedName>
        <fullName evidence="1">Uncharacterized protein</fullName>
    </submittedName>
</protein>
<dbReference type="AlphaFoldDB" id="A0A9P8PDI5"/>
<comment type="caution">
    <text evidence="1">The sequence shown here is derived from an EMBL/GenBank/DDBJ whole genome shotgun (WGS) entry which is preliminary data.</text>
</comment>
<reference evidence="1" key="1">
    <citation type="journal article" date="2021" name="Open Biol.">
        <title>Shared evolutionary footprints suggest mitochondrial oxidative damage underlies multiple complex I losses in fungi.</title>
        <authorList>
            <person name="Schikora-Tamarit M.A."/>
            <person name="Marcet-Houben M."/>
            <person name="Nosek J."/>
            <person name="Gabaldon T."/>
        </authorList>
    </citation>
    <scope>NUCLEOTIDE SEQUENCE</scope>
    <source>
        <strain evidence="1">CBS6075</strain>
    </source>
</reference>
<dbReference type="Proteomes" id="UP000769157">
    <property type="component" value="Unassembled WGS sequence"/>
</dbReference>
<evidence type="ECO:0000313" key="1">
    <source>
        <dbReference type="EMBL" id="KAH3669312.1"/>
    </source>
</evidence>